<reference evidence="1" key="2">
    <citation type="submission" date="2021-10" db="EMBL/GenBank/DDBJ databases">
        <authorList>
            <person name="Piombo E."/>
        </authorList>
    </citation>
    <scope>NUCLEOTIDE SEQUENCE</scope>
</reference>
<sequence>MSYWRAAIEMDSGREDRCEGSMLGVVWVGQSSDRQGEGTLVVPGSTNGAYEWKAKAVICCVAQGGESRRETRGSPAAPSGIH</sequence>
<dbReference type="EMBL" id="CADEHS020000002">
    <property type="protein sequence ID" value="CAG9937502.1"/>
    <property type="molecule type" value="Genomic_DNA"/>
</dbReference>
<keyword evidence="2" id="KW-1185">Reference proteome</keyword>
<dbReference type="Proteomes" id="UP000836387">
    <property type="component" value="Unassembled WGS sequence"/>
</dbReference>
<reference evidence="1" key="1">
    <citation type="submission" date="2020-04" db="EMBL/GenBank/DDBJ databases">
        <authorList>
            <person name="Broberg M."/>
        </authorList>
    </citation>
    <scope>NUCLEOTIDE SEQUENCE</scope>
</reference>
<accession>A0ACA9T9F2</accession>
<name>A0ACA9T9F2_BIOOC</name>
<evidence type="ECO:0000313" key="2">
    <source>
        <dbReference type="Proteomes" id="UP000836387"/>
    </source>
</evidence>
<proteinExistence type="predicted"/>
<gene>
    <name evidence="1" type="ORF">CRV2_00005915</name>
</gene>
<organism evidence="1 2">
    <name type="scientific">Clonostachys rosea f. rosea IK726</name>
    <dbReference type="NCBI Taxonomy" id="1349383"/>
    <lineage>
        <taxon>Eukaryota</taxon>
        <taxon>Fungi</taxon>
        <taxon>Dikarya</taxon>
        <taxon>Ascomycota</taxon>
        <taxon>Pezizomycotina</taxon>
        <taxon>Sordariomycetes</taxon>
        <taxon>Hypocreomycetidae</taxon>
        <taxon>Hypocreales</taxon>
        <taxon>Bionectriaceae</taxon>
        <taxon>Clonostachys</taxon>
    </lineage>
</organism>
<protein>
    <submittedName>
        <fullName evidence="1">Uncharacterized protein</fullName>
    </submittedName>
</protein>
<comment type="caution">
    <text evidence="1">The sequence shown here is derived from an EMBL/GenBank/DDBJ whole genome shotgun (WGS) entry which is preliminary data.</text>
</comment>
<evidence type="ECO:0000313" key="1">
    <source>
        <dbReference type="EMBL" id="CAG9937502.1"/>
    </source>
</evidence>